<protein>
    <submittedName>
        <fullName evidence="3">Type II toxin-antitoxin system PemK/MazF family toxin</fullName>
    </submittedName>
</protein>
<dbReference type="Pfam" id="PF02452">
    <property type="entry name" value="PemK_toxin"/>
    <property type="match status" value="1"/>
</dbReference>
<dbReference type="RefSeq" id="WP_104387222.1">
    <property type="nucleotide sequence ID" value="NZ_PGEM01000043.1"/>
</dbReference>
<keyword evidence="2" id="KW-1277">Toxin-antitoxin system</keyword>
<accession>A0A2S6CW52</accession>
<dbReference type="AlphaFoldDB" id="A0A2S6CW52"/>
<evidence type="ECO:0000256" key="2">
    <source>
        <dbReference type="ARBA" id="ARBA00022649"/>
    </source>
</evidence>
<dbReference type="Proteomes" id="UP000239589">
    <property type="component" value="Unassembled WGS sequence"/>
</dbReference>
<dbReference type="OrthoDB" id="490628at2"/>
<organism evidence="3 4">
    <name type="scientific">Cuspidothrix issatschenkoi CHARLIE-1</name>
    <dbReference type="NCBI Taxonomy" id="2052836"/>
    <lineage>
        <taxon>Bacteria</taxon>
        <taxon>Bacillati</taxon>
        <taxon>Cyanobacteriota</taxon>
        <taxon>Cyanophyceae</taxon>
        <taxon>Nostocales</taxon>
        <taxon>Aphanizomenonaceae</taxon>
        <taxon>Cuspidothrix</taxon>
    </lineage>
</organism>
<dbReference type="GO" id="GO:0003677">
    <property type="term" value="F:DNA binding"/>
    <property type="evidence" value="ECO:0007669"/>
    <property type="project" value="InterPro"/>
</dbReference>
<dbReference type="InterPro" id="IPR003477">
    <property type="entry name" value="PemK-like"/>
</dbReference>
<gene>
    <name evidence="3" type="ORF">CUN59_07290</name>
</gene>
<keyword evidence="4" id="KW-1185">Reference proteome</keyword>
<name>A0A2S6CW52_9CYAN</name>
<dbReference type="Gene3D" id="2.30.30.110">
    <property type="match status" value="1"/>
</dbReference>
<evidence type="ECO:0000313" key="4">
    <source>
        <dbReference type="Proteomes" id="UP000239589"/>
    </source>
</evidence>
<dbReference type="GO" id="GO:0016075">
    <property type="term" value="P:rRNA catabolic process"/>
    <property type="evidence" value="ECO:0007669"/>
    <property type="project" value="TreeGrafter"/>
</dbReference>
<dbReference type="GO" id="GO:0004521">
    <property type="term" value="F:RNA endonuclease activity"/>
    <property type="evidence" value="ECO:0007669"/>
    <property type="project" value="TreeGrafter"/>
</dbReference>
<comment type="similarity">
    <text evidence="1">Belongs to the PemK/MazF family.</text>
</comment>
<proteinExistence type="inferred from homology"/>
<comment type="caution">
    <text evidence="3">The sequence shown here is derived from an EMBL/GenBank/DDBJ whole genome shotgun (WGS) entry which is preliminary data.</text>
</comment>
<dbReference type="InterPro" id="IPR011067">
    <property type="entry name" value="Plasmid_toxin/cell-grow_inhib"/>
</dbReference>
<dbReference type="SUPFAM" id="SSF50118">
    <property type="entry name" value="Cell growth inhibitor/plasmid maintenance toxic component"/>
    <property type="match status" value="1"/>
</dbReference>
<dbReference type="GO" id="GO:0006402">
    <property type="term" value="P:mRNA catabolic process"/>
    <property type="evidence" value="ECO:0007669"/>
    <property type="project" value="TreeGrafter"/>
</dbReference>
<dbReference type="EMBL" id="PGEM01000043">
    <property type="protein sequence ID" value="PPJ63966.1"/>
    <property type="molecule type" value="Genomic_DNA"/>
</dbReference>
<reference evidence="3 4" key="1">
    <citation type="submission" date="2018-02" db="EMBL/GenBank/DDBJ databases">
        <title>Discovery of a pederin family compound in a non-symbiotic bloom-forming cyanobacterium.</title>
        <authorList>
            <person name="Kust A."/>
            <person name="Mares J."/>
            <person name="Jokela J."/>
            <person name="Urajova P."/>
            <person name="Hajek J."/>
            <person name="Saurav K."/>
            <person name="Voracova K."/>
            <person name="Fewer D.P."/>
            <person name="Haapaniemi E."/>
            <person name="Permi P."/>
            <person name="Rehakova K."/>
            <person name="Sivonen K."/>
            <person name="Hrouzek P."/>
        </authorList>
    </citation>
    <scope>NUCLEOTIDE SEQUENCE [LARGE SCALE GENOMIC DNA]</scope>
    <source>
        <strain evidence="3 4">CHARLIE-1</strain>
    </source>
</reference>
<evidence type="ECO:0000256" key="1">
    <source>
        <dbReference type="ARBA" id="ARBA00007521"/>
    </source>
</evidence>
<evidence type="ECO:0000313" key="3">
    <source>
        <dbReference type="EMBL" id="PPJ63966.1"/>
    </source>
</evidence>
<dbReference type="PANTHER" id="PTHR33988">
    <property type="entry name" value="ENDORIBONUCLEASE MAZF-RELATED"/>
    <property type="match status" value="1"/>
</dbReference>
<sequence>MSTPRRGEVWLVDLGYTAKVRPCLIISIPALEQDRALATLIPHTTSSRGSRFEVEVKVNFLRSGVFDVQNIITIPHAKLIRKLGDLTPDELLEVEKILLFWLGFENQDSQSKDY</sequence>